<dbReference type="Pfam" id="PF01345">
    <property type="entry name" value="DUF11"/>
    <property type="match status" value="1"/>
</dbReference>
<comment type="caution">
    <text evidence="2">The sequence shown here is derived from an EMBL/GenBank/DDBJ whole genome shotgun (WGS) entry which is preliminary data.</text>
</comment>
<dbReference type="RefSeq" id="WP_324771980.1">
    <property type="nucleotide sequence ID" value="NZ_BAAATS010000002.1"/>
</dbReference>
<dbReference type="EMBL" id="JAOZYB010000306">
    <property type="protein sequence ID" value="MEB3964261.1"/>
    <property type="molecule type" value="Genomic_DNA"/>
</dbReference>
<evidence type="ECO:0000259" key="1">
    <source>
        <dbReference type="Pfam" id="PF01345"/>
    </source>
</evidence>
<name>A0ABU6CJU6_9ACTN</name>
<evidence type="ECO:0000313" key="2">
    <source>
        <dbReference type="EMBL" id="MEB3964261.1"/>
    </source>
</evidence>
<keyword evidence="3" id="KW-1185">Reference proteome</keyword>
<proteinExistence type="predicted"/>
<reference evidence="2 3" key="1">
    <citation type="submission" date="2022-10" db="EMBL/GenBank/DDBJ databases">
        <authorList>
            <person name="Xie J."/>
            <person name="Shen N."/>
        </authorList>
    </citation>
    <scope>NUCLEOTIDE SEQUENCE [LARGE SCALE GENOMIC DNA]</scope>
    <source>
        <strain evidence="2 3">DSM 41681</strain>
    </source>
</reference>
<dbReference type="Gene3D" id="2.60.40.10">
    <property type="entry name" value="Immunoglobulins"/>
    <property type="match status" value="1"/>
</dbReference>
<dbReference type="Proteomes" id="UP001352223">
    <property type="component" value="Unassembled WGS sequence"/>
</dbReference>
<feature type="domain" description="DUF11" evidence="1">
    <location>
        <begin position="168"/>
        <end position="294"/>
    </location>
</feature>
<evidence type="ECO:0000313" key="3">
    <source>
        <dbReference type="Proteomes" id="UP001352223"/>
    </source>
</evidence>
<dbReference type="InterPro" id="IPR001434">
    <property type="entry name" value="OmcB-like_DUF11"/>
</dbReference>
<sequence length="442" mass="45741">MRLSARAAVAAVVIGLVGLGPAGVPAFADEPEIDQLWMNAPSDLVLPAASAQSPGDLREVSIGLYHHDTDFEVTDGRVSVDVSGIASFAQVDWPANCTPSGTTAVCSVPVVDGSADPDDVHLTVRAAAGSEAGAQGTVRYSATATGGPDGTLTAFDQETAVTVASGPDLALSGVNKVEHAVPGSTLTQPLTVTNKGTEAAHGFTLEMTAPYGLDFVARPAECEYRTPEGEEYAPMTFATCVFDRTLEPGESFALPGGVRLAVREHALYERLDVSVTVGGGATDIDTGNDYAQADITADNTADFRARGATIRAGAGRTVTASLRFRNAGPAWVANLGSGDPVAEVALVVPRGSTVTAYPEECHPTTLDGGYFEGTTGAPRYACSTPMWVAPDAVRDFAFSLHVDKVVRNATGAVTVRPAYGDSFPFDPRPGNNTAKVVLNPAK</sequence>
<gene>
    <name evidence="2" type="ORF">OKJ48_29055</name>
</gene>
<dbReference type="InterPro" id="IPR013783">
    <property type="entry name" value="Ig-like_fold"/>
</dbReference>
<organism evidence="2 3">
    <name type="scientific">Streptomyces kunmingensis</name>
    <dbReference type="NCBI Taxonomy" id="68225"/>
    <lineage>
        <taxon>Bacteria</taxon>
        <taxon>Bacillati</taxon>
        <taxon>Actinomycetota</taxon>
        <taxon>Actinomycetes</taxon>
        <taxon>Kitasatosporales</taxon>
        <taxon>Streptomycetaceae</taxon>
        <taxon>Streptomyces</taxon>
    </lineage>
</organism>
<protein>
    <recommendedName>
        <fullName evidence="1">DUF11 domain-containing protein</fullName>
    </recommendedName>
</protein>
<accession>A0ABU6CJU6</accession>